<accession>A0ABW3USA3</accession>
<keyword evidence="1" id="KW-0732">Signal</keyword>
<protein>
    <recommendedName>
        <fullName evidence="4">Lipoprotein</fullName>
    </recommendedName>
</protein>
<dbReference type="Proteomes" id="UP001597180">
    <property type="component" value="Unassembled WGS sequence"/>
</dbReference>
<dbReference type="EMBL" id="JBHTLU010000036">
    <property type="protein sequence ID" value="MFD1223803.1"/>
    <property type="molecule type" value="Genomic_DNA"/>
</dbReference>
<comment type="caution">
    <text evidence="2">The sequence shown here is derived from an EMBL/GenBank/DDBJ whole genome shotgun (WGS) entry which is preliminary data.</text>
</comment>
<feature type="chain" id="PRO_5046125889" description="Lipoprotein" evidence="1">
    <location>
        <begin position="19"/>
        <end position="376"/>
    </location>
</feature>
<feature type="signal peptide" evidence="1">
    <location>
        <begin position="1"/>
        <end position="18"/>
    </location>
</feature>
<dbReference type="RefSeq" id="WP_345587792.1">
    <property type="nucleotide sequence ID" value="NZ_BAABJG010000014.1"/>
</dbReference>
<sequence length="376" mass="40770">MKQKAMLIVLSCMLCVTAAGCQPSSAGNAKKAAEQAAPAAAKKTEDQSAANGGKITQEEAGIKIRIDFPEIKTFLQAAKQGPIVPALMQKAIPQGIGFIEEKNWILISHYREGGLPSLLSVIDAGTGSMVKVMELYKDADKPYTGHAGGVTVSKSHVWISSDNHVYQLNLDEVMSAPNESKLMFRGSIRTDTRASFTTYIDGVLWVGEYANGKDYPTEKSHYMNNRDDKEYKAWTVGFKLDPQTDLLPAGKAAQSNTPVVPDYILSIPDSVQGMAVLKNKILLSQSSGRNAASALIQHTNVLAEPPHTKAVIGSESVPVWFLDSKNKPESMAIPPMSEGIVYSKDTLYLLFESGASMYKASSSYALDRIQLLTMTD</sequence>
<evidence type="ECO:0000313" key="3">
    <source>
        <dbReference type="Proteomes" id="UP001597180"/>
    </source>
</evidence>
<reference evidence="3" key="1">
    <citation type="journal article" date="2019" name="Int. J. Syst. Evol. Microbiol.">
        <title>The Global Catalogue of Microorganisms (GCM) 10K type strain sequencing project: providing services to taxonomists for standard genome sequencing and annotation.</title>
        <authorList>
            <consortium name="The Broad Institute Genomics Platform"/>
            <consortium name="The Broad Institute Genome Sequencing Center for Infectious Disease"/>
            <person name="Wu L."/>
            <person name="Ma J."/>
        </authorList>
    </citation>
    <scope>NUCLEOTIDE SEQUENCE [LARGE SCALE GENOMIC DNA]</scope>
    <source>
        <strain evidence="3">CCUG 53270</strain>
    </source>
</reference>
<keyword evidence="3" id="KW-1185">Reference proteome</keyword>
<evidence type="ECO:0000313" key="2">
    <source>
        <dbReference type="EMBL" id="MFD1223803.1"/>
    </source>
</evidence>
<proteinExistence type="predicted"/>
<gene>
    <name evidence="2" type="ORF">ACFQ4B_27135</name>
</gene>
<evidence type="ECO:0000256" key="1">
    <source>
        <dbReference type="SAM" id="SignalP"/>
    </source>
</evidence>
<dbReference type="PROSITE" id="PS51257">
    <property type="entry name" value="PROKAR_LIPOPROTEIN"/>
    <property type="match status" value="1"/>
</dbReference>
<name>A0ABW3USA3_9BACL</name>
<organism evidence="2 3">
    <name type="scientific">Paenibacillus vulneris</name>
    <dbReference type="NCBI Taxonomy" id="1133364"/>
    <lineage>
        <taxon>Bacteria</taxon>
        <taxon>Bacillati</taxon>
        <taxon>Bacillota</taxon>
        <taxon>Bacilli</taxon>
        <taxon>Bacillales</taxon>
        <taxon>Paenibacillaceae</taxon>
        <taxon>Paenibacillus</taxon>
    </lineage>
</organism>
<evidence type="ECO:0008006" key="4">
    <source>
        <dbReference type="Google" id="ProtNLM"/>
    </source>
</evidence>